<dbReference type="EMBL" id="RSCE01000009">
    <property type="protein sequence ID" value="RSH80021.1"/>
    <property type="molecule type" value="Genomic_DNA"/>
</dbReference>
<dbReference type="AlphaFoldDB" id="A0A427XM98"/>
<protein>
    <submittedName>
        <fullName evidence="2">Uncharacterized protein</fullName>
    </submittedName>
</protein>
<evidence type="ECO:0000313" key="3">
    <source>
        <dbReference type="Proteomes" id="UP000279236"/>
    </source>
</evidence>
<accession>A0A427XM98</accession>
<feature type="region of interest" description="Disordered" evidence="1">
    <location>
        <begin position="1"/>
        <end position="120"/>
    </location>
</feature>
<keyword evidence="3" id="KW-1185">Reference proteome</keyword>
<feature type="region of interest" description="Disordered" evidence="1">
    <location>
        <begin position="142"/>
        <end position="175"/>
    </location>
</feature>
<comment type="caution">
    <text evidence="2">The sequence shown here is derived from an EMBL/GenBank/DDBJ whole genome shotgun (WGS) entry which is preliminary data.</text>
</comment>
<evidence type="ECO:0000313" key="2">
    <source>
        <dbReference type="EMBL" id="RSH80021.1"/>
    </source>
</evidence>
<feature type="compositionally biased region" description="Low complexity" evidence="1">
    <location>
        <begin position="53"/>
        <end position="70"/>
    </location>
</feature>
<evidence type="ECO:0000256" key="1">
    <source>
        <dbReference type="SAM" id="MobiDB-lite"/>
    </source>
</evidence>
<sequence length="274" mass="29531">MAVISPVPPSPTTNEPPPSPQQPTKATKHRAVTVQDDEGDSGDNQSKDAQVNPSSASTSRTTRPLPTPLLHATNRVASAPAAVTVTKTTTTTTTTTTDKPLPKPILKASTTAKKPGYPEFRSPWAYTERILPERRVVSNTEHYPYDDPLEPPVKPLDPLFTSAPNSPPSGVKKGDPWYWQGNIIADKDKPSIANNTRFFPYDDEGGPAAKPAVQKPEPKVVEPWPEIIAVPNIVNWRLPDPLPKAPAPKVSGGDTVKNKGAQTPRPRPPPAANK</sequence>
<dbReference type="Proteomes" id="UP000279236">
    <property type="component" value="Unassembled WGS sequence"/>
</dbReference>
<feature type="region of interest" description="Disordered" evidence="1">
    <location>
        <begin position="237"/>
        <end position="274"/>
    </location>
</feature>
<feature type="region of interest" description="Disordered" evidence="1">
    <location>
        <begin position="189"/>
        <end position="217"/>
    </location>
</feature>
<organism evidence="2 3">
    <name type="scientific">Apiotrichum porosum</name>
    <dbReference type="NCBI Taxonomy" id="105984"/>
    <lineage>
        <taxon>Eukaryota</taxon>
        <taxon>Fungi</taxon>
        <taxon>Dikarya</taxon>
        <taxon>Basidiomycota</taxon>
        <taxon>Agaricomycotina</taxon>
        <taxon>Tremellomycetes</taxon>
        <taxon>Trichosporonales</taxon>
        <taxon>Trichosporonaceae</taxon>
        <taxon>Apiotrichum</taxon>
    </lineage>
</organism>
<feature type="compositionally biased region" description="Pro residues" evidence="1">
    <location>
        <begin position="1"/>
        <end position="21"/>
    </location>
</feature>
<dbReference type="GeneID" id="39594235"/>
<reference evidence="2 3" key="1">
    <citation type="submission" date="2018-11" db="EMBL/GenBank/DDBJ databases">
        <title>Genome sequence of Apiotrichum porosum DSM 27194.</title>
        <authorList>
            <person name="Aliyu H."/>
            <person name="Gorte O."/>
            <person name="Ochsenreither K."/>
        </authorList>
    </citation>
    <scope>NUCLEOTIDE SEQUENCE [LARGE SCALE GENOMIC DNA]</scope>
    <source>
        <strain evidence="2 3">DSM 27194</strain>
    </source>
</reference>
<feature type="compositionally biased region" description="Low complexity" evidence="1">
    <location>
        <begin position="83"/>
        <end position="97"/>
    </location>
</feature>
<feature type="compositionally biased region" description="Low complexity" evidence="1">
    <location>
        <begin position="207"/>
        <end position="217"/>
    </location>
</feature>
<gene>
    <name evidence="2" type="ORF">EHS24_009692</name>
</gene>
<feature type="compositionally biased region" description="Polar residues" evidence="1">
    <location>
        <begin position="42"/>
        <end position="52"/>
    </location>
</feature>
<name>A0A427XM98_9TREE</name>
<proteinExistence type="predicted"/>
<dbReference type="RefSeq" id="XP_028475130.1">
    <property type="nucleotide sequence ID" value="XM_028624962.1"/>
</dbReference>
<feature type="compositionally biased region" description="Pro residues" evidence="1">
    <location>
        <begin position="265"/>
        <end position="274"/>
    </location>
</feature>